<name>A0A830HPB5_9CHLO</name>
<dbReference type="Pfam" id="PF00627">
    <property type="entry name" value="UBA"/>
    <property type="match status" value="1"/>
</dbReference>
<feature type="compositionally biased region" description="Low complexity" evidence="1">
    <location>
        <begin position="152"/>
        <end position="166"/>
    </location>
</feature>
<sequence length="338" mass="35261">MPPVTSSASVGVGVGVGVGVAHREVPLIMVVSPPASFVVSGSLVSSGSFIDLLRSFFSSQIAASASSFDSLSPLLDERWWCGHLRPSIRIMHAGRAIDPASKVASADIKPNDKLFVIMPDANVGLPAVAHPSSAPSLDVVFACTSRARRLPAHSSATSASADSSAETDGDANTGTDALRTEPDAALDFAALQPPTMPTIPEPPEEAIANLEAMGFAARQARRALILADDNVNAAVEILLTDDSAPDELTREEEAAVIARRQRRGLLPGAAGVGAAHDAQRALEALLRAVAGGIEVDDDDEGESDNGDDIGDDSDDDDDDDDDDDEDDEDDEDEDEDDL</sequence>
<dbReference type="InterPro" id="IPR009060">
    <property type="entry name" value="UBA-like_sf"/>
</dbReference>
<dbReference type="AlphaFoldDB" id="A0A830HPB5"/>
<reference evidence="3" key="1">
    <citation type="submission" date="2020-10" db="EMBL/GenBank/DDBJ databases">
        <title>Unveiling of a novel bifunctional photoreceptor, Dualchrome1, isolated from a cosmopolitan green alga.</title>
        <authorList>
            <person name="Suzuki S."/>
            <person name="Kawachi M."/>
        </authorList>
    </citation>
    <scope>NUCLEOTIDE SEQUENCE</scope>
    <source>
        <strain evidence="3">NIES 2893</strain>
    </source>
</reference>
<evidence type="ECO:0000313" key="4">
    <source>
        <dbReference type="Proteomes" id="UP000660262"/>
    </source>
</evidence>
<feature type="region of interest" description="Disordered" evidence="1">
    <location>
        <begin position="293"/>
        <end position="338"/>
    </location>
</feature>
<organism evidence="3 4">
    <name type="scientific">Pycnococcus provasolii</name>
    <dbReference type="NCBI Taxonomy" id="41880"/>
    <lineage>
        <taxon>Eukaryota</taxon>
        <taxon>Viridiplantae</taxon>
        <taxon>Chlorophyta</taxon>
        <taxon>Pseudoscourfieldiophyceae</taxon>
        <taxon>Pseudoscourfieldiales</taxon>
        <taxon>Pycnococcaceae</taxon>
        <taxon>Pycnococcus</taxon>
    </lineage>
</organism>
<evidence type="ECO:0000313" key="3">
    <source>
        <dbReference type="EMBL" id="GHP08768.1"/>
    </source>
</evidence>
<feature type="region of interest" description="Disordered" evidence="1">
    <location>
        <begin position="152"/>
        <end position="177"/>
    </location>
</feature>
<dbReference type="InterPro" id="IPR015940">
    <property type="entry name" value="UBA"/>
</dbReference>
<dbReference type="SUPFAM" id="SSF46934">
    <property type="entry name" value="UBA-like"/>
    <property type="match status" value="1"/>
</dbReference>
<accession>A0A830HPB5</accession>
<dbReference type="PROSITE" id="PS50030">
    <property type="entry name" value="UBA"/>
    <property type="match status" value="1"/>
</dbReference>
<feature type="domain" description="UBA" evidence="2">
    <location>
        <begin position="201"/>
        <end position="241"/>
    </location>
</feature>
<dbReference type="EMBL" id="BNJQ01000022">
    <property type="protein sequence ID" value="GHP08768.1"/>
    <property type="molecule type" value="Genomic_DNA"/>
</dbReference>
<proteinExistence type="predicted"/>
<comment type="caution">
    <text evidence="3">The sequence shown here is derived from an EMBL/GenBank/DDBJ whole genome shotgun (WGS) entry which is preliminary data.</text>
</comment>
<keyword evidence="4" id="KW-1185">Reference proteome</keyword>
<protein>
    <recommendedName>
        <fullName evidence="2">UBA domain-containing protein</fullName>
    </recommendedName>
</protein>
<evidence type="ECO:0000259" key="2">
    <source>
        <dbReference type="PROSITE" id="PS50030"/>
    </source>
</evidence>
<feature type="compositionally biased region" description="Acidic residues" evidence="1">
    <location>
        <begin position="294"/>
        <end position="338"/>
    </location>
</feature>
<dbReference type="Gene3D" id="1.10.8.10">
    <property type="entry name" value="DNA helicase RuvA subunit, C-terminal domain"/>
    <property type="match status" value="1"/>
</dbReference>
<dbReference type="Proteomes" id="UP000660262">
    <property type="component" value="Unassembled WGS sequence"/>
</dbReference>
<gene>
    <name evidence="3" type="ORF">PPROV_000750500</name>
</gene>
<evidence type="ECO:0000256" key="1">
    <source>
        <dbReference type="SAM" id="MobiDB-lite"/>
    </source>
</evidence>
<dbReference type="SMART" id="SM00165">
    <property type="entry name" value="UBA"/>
    <property type="match status" value="1"/>
</dbReference>